<organism evidence="3 4">
    <name type="scientific">Echria macrotheca</name>
    <dbReference type="NCBI Taxonomy" id="438768"/>
    <lineage>
        <taxon>Eukaryota</taxon>
        <taxon>Fungi</taxon>
        <taxon>Dikarya</taxon>
        <taxon>Ascomycota</taxon>
        <taxon>Pezizomycotina</taxon>
        <taxon>Sordariomycetes</taxon>
        <taxon>Sordariomycetidae</taxon>
        <taxon>Sordariales</taxon>
        <taxon>Schizotheciaceae</taxon>
        <taxon>Echria</taxon>
    </lineage>
</organism>
<evidence type="ECO:0000256" key="1">
    <source>
        <dbReference type="SAM" id="MobiDB-lite"/>
    </source>
</evidence>
<keyword evidence="4" id="KW-1185">Reference proteome</keyword>
<feature type="transmembrane region" description="Helical" evidence="2">
    <location>
        <begin position="407"/>
        <end position="425"/>
    </location>
</feature>
<feature type="transmembrane region" description="Helical" evidence="2">
    <location>
        <begin position="253"/>
        <end position="270"/>
    </location>
</feature>
<keyword evidence="2" id="KW-1133">Transmembrane helix</keyword>
<keyword evidence="2" id="KW-0472">Membrane</keyword>
<feature type="transmembrane region" description="Helical" evidence="2">
    <location>
        <begin position="374"/>
        <end position="395"/>
    </location>
</feature>
<accession>A0AAJ0BL41</accession>
<reference evidence="3" key="1">
    <citation type="submission" date="2023-06" db="EMBL/GenBank/DDBJ databases">
        <title>Genome-scale phylogeny and comparative genomics of the fungal order Sordariales.</title>
        <authorList>
            <consortium name="Lawrence Berkeley National Laboratory"/>
            <person name="Hensen N."/>
            <person name="Bonometti L."/>
            <person name="Westerberg I."/>
            <person name="Brannstrom I.O."/>
            <person name="Guillou S."/>
            <person name="Cros-Aarteil S."/>
            <person name="Calhoun S."/>
            <person name="Haridas S."/>
            <person name="Kuo A."/>
            <person name="Mondo S."/>
            <person name="Pangilinan J."/>
            <person name="Riley R."/>
            <person name="Labutti K."/>
            <person name="Andreopoulos B."/>
            <person name="Lipzen A."/>
            <person name="Chen C."/>
            <person name="Yanf M."/>
            <person name="Daum C."/>
            <person name="Ng V."/>
            <person name="Clum A."/>
            <person name="Steindorff A."/>
            <person name="Ohm R."/>
            <person name="Martin F."/>
            <person name="Silar P."/>
            <person name="Natvig D."/>
            <person name="Lalanne C."/>
            <person name="Gautier V."/>
            <person name="Ament-Velasquez S.L."/>
            <person name="Kruys A."/>
            <person name="Hutchinson M.I."/>
            <person name="Powell A.J."/>
            <person name="Barry K."/>
            <person name="Miller A.N."/>
            <person name="Grigoriev I.V."/>
            <person name="Debuchy R."/>
            <person name="Gladieux P."/>
            <person name="Thoren M.H."/>
            <person name="Johannesson H."/>
        </authorList>
    </citation>
    <scope>NUCLEOTIDE SEQUENCE</scope>
    <source>
        <strain evidence="3">PSN4</strain>
    </source>
</reference>
<evidence type="ECO:0000313" key="3">
    <source>
        <dbReference type="EMBL" id="KAK1759947.1"/>
    </source>
</evidence>
<sequence length="443" mass="49753">MMAWPFRREARLALPAAEPTPLQPAPINSPPKRSRRSYLVLIASICVIALVLVLERFTGVLARALDSEIFARHAHRWRLFERAETAPDSRRTQPGDLNEDPSTADADTEWSAGSAFMALAVLQLSCGLQPGGSSILDAASGTWRLSPIYCLWDLTTSCGAILHMVFRDRCPVRIAVAIIVAARNRSIRTLDPHIMPLLDQRRLEQEGVQFHILQDVRDAFLQPSRRRIVAAITAPLAVLQFVKTMAISGSFNTVGVGATLAVVYFTYWLFNEGIVNILRFSSTQLTPADQAVALALAKSHRPHWLFSVPLDASSRQHRVTRQAWNMFLGGLAHYLLAAGAALLVFDVNFESGGFSNMNEDEEGINPGWSYFFRFYFFFMPLAALFVCLWSIANLAEGLGKDRWLIHFWYSLQGSQVVLLLLLYYLRLYDSTSTFKPGWLDWFP</sequence>
<dbReference type="AlphaFoldDB" id="A0AAJ0BL41"/>
<comment type="caution">
    <text evidence="3">The sequence shown here is derived from an EMBL/GenBank/DDBJ whole genome shotgun (WGS) entry which is preliminary data.</text>
</comment>
<dbReference type="EMBL" id="MU839828">
    <property type="protein sequence ID" value="KAK1759947.1"/>
    <property type="molecule type" value="Genomic_DNA"/>
</dbReference>
<name>A0AAJ0BL41_9PEZI</name>
<protein>
    <submittedName>
        <fullName evidence="3">Uncharacterized protein</fullName>
    </submittedName>
</protein>
<keyword evidence="2" id="KW-0812">Transmembrane</keyword>
<proteinExistence type="predicted"/>
<dbReference type="Proteomes" id="UP001239445">
    <property type="component" value="Unassembled WGS sequence"/>
</dbReference>
<feature type="transmembrane region" description="Helical" evidence="2">
    <location>
        <begin position="323"/>
        <end position="345"/>
    </location>
</feature>
<feature type="transmembrane region" description="Helical" evidence="2">
    <location>
        <begin position="37"/>
        <end position="54"/>
    </location>
</feature>
<feature type="region of interest" description="Disordered" evidence="1">
    <location>
        <begin position="85"/>
        <end position="107"/>
    </location>
</feature>
<evidence type="ECO:0000256" key="2">
    <source>
        <dbReference type="SAM" id="Phobius"/>
    </source>
</evidence>
<gene>
    <name evidence="3" type="ORF">QBC47DRAFT_373351</name>
</gene>
<evidence type="ECO:0000313" key="4">
    <source>
        <dbReference type="Proteomes" id="UP001239445"/>
    </source>
</evidence>